<organism evidence="1 2">
    <name type="scientific">Vallitalea maricola</name>
    <dbReference type="NCBI Taxonomy" id="3074433"/>
    <lineage>
        <taxon>Bacteria</taxon>
        <taxon>Bacillati</taxon>
        <taxon>Bacillota</taxon>
        <taxon>Clostridia</taxon>
        <taxon>Lachnospirales</taxon>
        <taxon>Vallitaleaceae</taxon>
        <taxon>Vallitalea</taxon>
    </lineage>
</organism>
<accession>A0ACB5UE23</accession>
<evidence type="ECO:0000313" key="1">
    <source>
        <dbReference type="EMBL" id="GMQ60789.1"/>
    </source>
</evidence>
<sequence length="298" mass="33453">MKAKKGLSLNTKNTLTGLSFILPNFIGFCIFIMIPVIFSFGLSFMEWDGYSPMVFVGLKNFTDLASDSTFKIAFLNTIYFAVLTVPTTAIISLLLAILLNKKIKGLNLFRSSIFFPYVASIVAVAVVWNMLFQKDFGPINEFLRFIGISNPPGWTASLDWAMPAVIIVSIWKGMGYYMIIYLAALQGIPNSLYEAAKIDGASSWQRFKYVTLPMLTPATFFVIMMLTINCFKVFDLVYIMTEGGPGRSTTLLVNYIYDKAFLAWDYGSASAISIVLFIMVATITIIQFRAEKKWVSYM</sequence>
<comment type="caution">
    <text evidence="1">The sequence shown here is derived from an EMBL/GenBank/DDBJ whole genome shotgun (WGS) entry which is preliminary data.</text>
</comment>
<dbReference type="EMBL" id="BTPU01000001">
    <property type="protein sequence ID" value="GMQ60789.1"/>
    <property type="molecule type" value="Genomic_DNA"/>
</dbReference>
<keyword evidence="2" id="KW-1185">Reference proteome</keyword>
<evidence type="ECO:0000313" key="2">
    <source>
        <dbReference type="Proteomes" id="UP001374599"/>
    </source>
</evidence>
<name>A0ACB5UE23_9FIRM</name>
<proteinExistence type="predicted"/>
<gene>
    <name evidence="1" type="ORF">AN2V17_00150</name>
</gene>
<reference evidence="1" key="1">
    <citation type="submission" date="2023-09" db="EMBL/GenBank/DDBJ databases">
        <title>Vallitalea sediminicola and Vallitalea maricola sp. nov., anaerobic bacteria isolated from marine sediment.</title>
        <authorList>
            <person name="Hirano S."/>
            <person name="Maeda A."/>
            <person name="Terahara T."/>
            <person name="Mori K."/>
            <person name="Hamada M."/>
            <person name="Matsumoto R."/>
            <person name="Kobayashi T."/>
        </authorList>
    </citation>
    <scope>NUCLEOTIDE SEQUENCE</scope>
    <source>
        <strain evidence="1">AN17-2</strain>
    </source>
</reference>
<protein>
    <submittedName>
        <fullName evidence="1">Sugar ABC transporter permease</fullName>
    </submittedName>
</protein>
<dbReference type="Proteomes" id="UP001374599">
    <property type="component" value="Unassembled WGS sequence"/>
</dbReference>